<reference evidence="1" key="2">
    <citation type="journal article" date="2015" name="Data Brief">
        <title>Shoot transcriptome of the giant reed, Arundo donax.</title>
        <authorList>
            <person name="Barrero R.A."/>
            <person name="Guerrero F.D."/>
            <person name="Moolhuijzen P."/>
            <person name="Goolsby J.A."/>
            <person name="Tidwell J."/>
            <person name="Bellgard S.E."/>
            <person name="Bellgard M.I."/>
        </authorList>
    </citation>
    <scope>NUCLEOTIDE SEQUENCE</scope>
    <source>
        <tissue evidence="1">Shoot tissue taken approximately 20 cm above the soil surface</tissue>
    </source>
</reference>
<organism evidence="1">
    <name type="scientific">Arundo donax</name>
    <name type="common">Giant reed</name>
    <name type="synonym">Donax arundinaceus</name>
    <dbReference type="NCBI Taxonomy" id="35708"/>
    <lineage>
        <taxon>Eukaryota</taxon>
        <taxon>Viridiplantae</taxon>
        <taxon>Streptophyta</taxon>
        <taxon>Embryophyta</taxon>
        <taxon>Tracheophyta</taxon>
        <taxon>Spermatophyta</taxon>
        <taxon>Magnoliopsida</taxon>
        <taxon>Liliopsida</taxon>
        <taxon>Poales</taxon>
        <taxon>Poaceae</taxon>
        <taxon>PACMAD clade</taxon>
        <taxon>Arundinoideae</taxon>
        <taxon>Arundineae</taxon>
        <taxon>Arundo</taxon>
    </lineage>
</organism>
<accession>A0A0A9F6D7</accession>
<dbReference type="AlphaFoldDB" id="A0A0A9F6D7"/>
<proteinExistence type="predicted"/>
<reference evidence="1" key="1">
    <citation type="submission" date="2014-09" db="EMBL/GenBank/DDBJ databases">
        <authorList>
            <person name="Magalhaes I.L.F."/>
            <person name="Oliveira U."/>
            <person name="Santos F.R."/>
            <person name="Vidigal T.H.D.A."/>
            <person name="Brescovit A.D."/>
            <person name="Santos A.J."/>
        </authorList>
    </citation>
    <scope>NUCLEOTIDE SEQUENCE</scope>
    <source>
        <tissue evidence="1">Shoot tissue taken approximately 20 cm above the soil surface</tissue>
    </source>
</reference>
<protein>
    <submittedName>
        <fullName evidence="1">Uncharacterized protein</fullName>
    </submittedName>
</protein>
<dbReference type="EMBL" id="GBRH01194048">
    <property type="protein sequence ID" value="JAE03848.1"/>
    <property type="molecule type" value="Transcribed_RNA"/>
</dbReference>
<name>A0A0A9F6D7_ARUDO</name>
<evidence type="ECO:0000313" key="1">
    <source>
        <dbReference type="EMBL" id="JAE03848.1"/>
    </source>
</evidence>
<sequence length="73" mass="8417">MYSLQMKKCNSIYCNTVQLFIYLQSTSNFHPFSFGSFIMFTGPEEKDTISTGAQKEEVFEIIANQLSCVFRLL</sequence>